<accession>I0LCB8</accession>
<organism evidence="2 3">
    <name type="scientific">Micromonospora lupini str. Lupac 08</name>
    <dbReference type="NCBI Taxonomy" id="1150864"/>
    <lineage>
        <taxon>Bacteria</taxon>
        <taxon>Bacillati</taxon>
        <taxon>Actinomycetota</taxon>
        <taxon>Actinomycetes</taxon>
        <taxon>Micromonosporales</taxon>
        <taxon>Micromonosporaceae</taxon>
        <taxon>Micromonospora</taxon>
    </lineage>
</organism>
<dbReference type="STRING" id="1150864.MILUP08_46364"/>
<dbReference type="Proteomes" id="UP000003448">
    <property type="component" value="Unassembled WGS sequence"/>
</dbReference>
<reference evidence="3" key="1">
    <citation type="journal article" date="2012" name="J. Bacteriol.">
        <title>Genome Sequence of Micromonospora lupini Lupac 08, Isolated from Root Nodules of Lupinus angustifolius.</title>
        <authorList>
            <person name="Alonso-Vega P."/>
            <person name="Normand P."/>
            <person name="Bacigalupe R."/>
            <person name="Pujic P."/>
            <person name="Lajus A."/>
            <person name="Vallenet D."/>
            <person name="Carro L."/>
            <person name="Coll P."/>
            <person name="Trujillo M.E."/>
        </authorList>
    </citation>
    <scope>NUCLEOTIDE SEQUENCE [LARGE SCALE GENOMIC DNA]</scope>
    <source>
        <strain evidence="3">Lupac 08</strain>
    </source>
</reference>
<comment type="caution">
    <text evidence="2">The sequence shown here is derived from an EMBL/GenBank/DDBJ whole genome shotgun (WGS) entry which is preliminary data.</text>
</comment>
<evidence type="ECO:0000313" key="3">
    <source>
        <dbReference type="Proteomes" id="UP000003448"/>
    </source>
</evidence>
<dbReference type="EMBL" id="CAIE01000042">
    <property type="protein sequence ID" value="CCH21465.1"/>
    <property type="molecule type" value="Genomic_DNA"/>
</dbReference>
<evidence type="ECO:0000256" key="1">
    <source>
        <dbReference type="SAM" id="MobiDB-lite"/>
    </source>
</evidence>
<sequence>MALRAARPHSGRTARAGRSALDAPSLAKVVTGPQGCAPRLWLTVQ</sequence>
<protein>
    <submittedName>
        <fullName evidence="2">Uncharacterized protein</fullName>
    </submittedName>
</protein>
<evidence type="ECO:0000313" key="2">
    <source>
        <dbReference type="EMBL" id="CCH21465.1"/>
    </source>
</evidence>
<keyword evidence="3" id="KW-1185">Reference proteome</keyword>
<name>I0LCB8_9ACTN</name>
<gene>
    <name evidence="2" type="ORF">MILUP08_46364</name>
</gene>
<dbReference type="AlphaFoldDB" id="I0LCB8"/>
<feature type="region of interest" description="Disordered" evidence="1">
    <location>
        <begin position="1"/>
        <end position="24"/>
    </location>
</feature>
<proteinExistence type="predicted"/>
<feature type="compositionally biased region" description="Basic residues" evidence="1">
    <location>
        <begin position="1"/>
        <end position="12"/>
    </location>
</feature>